<feature type="transmembrane region" description="Helical" evidence="1">
    <location>
        <begin position="257"/>
        <end position="278"/>
    </location>
</feature>
<accession>A0A1A8WN34</accession>
<dbReference type="AlphaFoldDB" id="A0A1A8WN34"/>
<dbReference type="Proteomes" id="UP000078560">
    <property type="component" value="Unassembled WGS sequence"/>
</dbReference>
<dbReference type="Pfam" id="PF05795">
    <property type="entry name" value="Plasmodium_Vir"/>
    <property type="match status" value="2"/>
</dbReference>
<proteinExistence type="predicted"/>
<dbReference type="InterPro" id="IPR008780">
    <property type="entry name" value="Plasmodium_Vir"/>
</dbReference>
<keyword evidence="1" id="KW-0812">Transmembrane</keyword>
<keyword evidence="1" id="KW-0472">Membrane</keyword>
<dbReference type="EMBL" id="FLQU01001740">
    <property type="protein sequence ID" value="SBS94299.1"/>
    <property type="molecule type" value="Genomic_DNA"/>
</dbReference>
<sequence>MTSENEDYDIFSYIYQYQSLDILRKDDNAGLQTEIHCNELVSKYPDVKQHIIKLCKQYMNLCEKYKVYRMIILNGNNKTCAIMNYWLNYDVRELNNDTILNSDFYNDLTELIKKKSNIRDCSINLHLIKNEEFVKLKILHELYSNFYKMNGKIMISPTRNGCEKYCEYKKNCIQLYNNNIDSCTTNYTSKFCIELQNFSNKYAPEETCESCSDVLFLKPFPPQLQETNVLSSQPATVIHSIDESQDGTPHFTNRKEYIIIPTTMCIIVGILFLLLILYKFTPFGSRLYCHLIKKKIIGHNLEKEEAGELLNITNEDDNVECRRDQHSIHYYMQKF</sequence>
<keyword evidence="1" id="KW-1133">Transmembrane helix</keyword>
<name>A0A1A8WN34_PLAOA</name>
<reference evidence="3" key="1">
    <citation type="submission" date="2016-05" db="EMBL/GenBank/DDBJ databases">
        <authorList>
            <person name="Naeem Raeece"/>
        </authorList>
    </citation>
    <scope>NUCLEOTIDE SEQUENCE [LARGE SCALE GENOMIC DNA]</scope>
</reference>
<evidence type="ECO:0000313" key="2">
    <source>
        <dbReference type="EMBL" id="SBS94299.1"/>
    </source>
</evidence>
<protein>
    <submittedName>
        <fullName evidence="2">PIR Superfamily Protein</fullName>
    </submittedName>
</protein>
<organism evidence="2 3">
    <name type="scientific">Plasmodium ovale curtisi</name>
    <dbReference type="NCBI Taxonomy" id="864141"/>
    <lineage>
        <taxon>Eukaryota</taxon>
        <taxon>Sar</taxon>
        <taxon>Alveolata</taxon>
        <taxon>Apicomplexa</taxon>
        <taxon>Aconoidasida</taxon>
        <taxon>Haemosporida</taxon>
        <taxon>Plasmodiidae</taxon>
        <taxon>Plasmodium</taxon>
        <taxon>Plasmodium (Plasmodium)</taxon>
    </lineage>
</organism>
<evidence type="ECO:0000256" key="1">
    <source>
        <dbReference type="SAM" id="Phobius"/>
    </source>
</evidence>
<evidence type="ECO:0000313" key="3">
    <source>
        <dbReference type="Proteomes" id="UP000078560"/>
    </source>
</evidence>
<gene>
    <name evidence="2" type="ORF">POVCU2_0087180</name>
</gene>